<accession>A0A291QVL8</accession>
<keyword evidence="3" id="KW-0998">Cell outer membrane</keyword>
<sequence>MYQKETLGMNRIFKYSTRLFVALGAGLLIGPAAFAQDSLKQATIELISTYQPKLRDAAKLNLTASLPAADTSRARMTYDIPALNLNFMYQPVPLRPLALGKDSVNALQNNFVKVGFGNLKTPLVQAGIGSGRNDQYNFGLFVNYIGSKGNIEYQDYNNVNVLASGTYYSPLFEIDGKVAYNRNQVHYYGYDHALYDYSKADVKQTFNEFIGKIGLKNRPTNEWGFIFKPAAEFIYFNDAFDRNERTFTLKALLRKQIFEDIYLQAEGIADLSTFKEKDLESINNNVVSIHPALEIAKPGFFLHAGANPTWTNGYDNTGFVKSKFYLLPDIVNETHLVKKKLILSSGWISYFEKNNFRNLAQKNPFIDSYPGEPANTRIEERYTGIKGTIGGHFNYNTKFSSIVYENMALFVNNDTDGKTFNVRNETEMKAFQVHAEVGYIEEEKFQVRVSGDWFNYRKQATELKPWGLVPFMANLNAQVSVAKKLHLTGDLYGFSGSYYLVAPNDFAKTDGAFDLNLGANYDIGKNVNLWINANNLFNSEYQRWNGYKSYGFNIVGGIMLKF</sequence>
<proteinExistence type="predicted"/>
<evidence type="ECO:0000256" key="2">
    <source>
        <dbReference type="ARBA" id="ARBA00023136"/>
    </source>
</evidence>
<evidence type="ECO:0000313" key="5">
    <source>
        <dbReference type="Proteomes" id="UP000220133"/>
    </source>
</evidence>
<keyword evidence="5" id="KW-1185">Reference proteome</keyword>
<keyword evidence="2" id="KW-0472">Membrane</keyword>
<gene>
    <name evidence="4" type="ORF">COR50_12815</name>
</gene>
<evidence type="ECO:0000256" key="1">
    <source>
        <dbReference type="ARBA" id="ARBA00004442"/>
    </source>
</evidence>
<dbReference type="GO" id="GO:0009279">
    <property type="term" value="C:cell outer membrane"/>
    <property type="evidence" value="ECO:0007669"/>
    <property type="project" value="UniProtKB-SubCell"/>
</dbReference>
<dbReference type="InterPro" id="IPR036942">
    <property type="entry name" value="Beta-barrel_TonB_sf"/>
</dbReference>
<dbReference type="Proteomes" id="UP000220133">
    <property type="component" value="Chromosome"/>
</dbReference>
<dbReference type="EMBL" id="CP023777">
    <property type="protein sequence ID" value="ATL47977.1"/>
    <property type="molecule type" value="Genomic_DNA"/>
</dbReference>
<protein>
    <submittedName>
        <fullName evidence="4">Uncharacterized protein</fullName>
    </submittedName>
</protein>
<name>A0A291QVL8_9BACT</name>
<dbReference type="AlphaFoldDB" id="A0A291QVL8"/>
<dbReference type="SUPFAM" id="SSF56935">
    <property type="entry name" value="Porins"/>
    <property type="match status" value="1"/>
</dbReference>
<evidence type="ECO:0000256" key="3">
    <source>
        <dbReference type="ARBA" id="ARBA00023237"/>
    </source>
</evidence>
<comment type="subcellular location">
    <subcellularLocation>
        <location evidence="1">Cell outer membrane</location>
    </subcellularLocation>
</comment>
<dbReference type="Gene3D" id="2.40.170.20">
    <property type="entry name" value="TonB-dependent receptor, beta-barrel domain"/>
    <property type="match status" value="1"/>
</dbReference>
<evidence type="ECO:0000313" key="4">
    <source>
        <dbReference type="EMBL" id="ATL47977.1"/>
    </source>
</evidence>
<reference evidence="4 5" key="1">
    <citation type="submission" date="2017-10" db="EMBL/GenBank/DDBJ databases">
        <title>Paenichitinophaga pekingensis gen. nov., sp. nov., isolated from activated sludge.</title>
        <authorList>
            <person name="Jin D."/>
            <person name="Kong X."/>
            <person name="Deng Y."/>
            <person name="Bai Z."/>
        </authorList>
    </citation>
    <scope>NUCLEOTIDE SEQUENCE [LARGE SCALE GENOMIC DNA]</scope>
    <source>
        <strain evidence="4 5">13</strain>
    </source>
</reference>
<dbReference type="KEGG" id="cbae:COR50_12815"/>
<organism evidence="4 5">
    <name type="scientific">Chitinophaga caeni</name>
    <dbReference type="NCBI Taxonomy" id="2029983"/>
    <lineage>
        <taxon>Bacteria</taxon>
        <taxon>Pseudomonadati</taxon>
        <taxon>Bacteroidota</taxon>
        <taxon>Chitinophagia</taxon>
        <taxon>Chitinophagales</taxon>
        <taxon>Chitinophagaceae</taxon>
        <taxon>Chitinophaga</taxon>
    </lineage>
</organism>